<reference evidence="9" key="2">
    <citation type="submission" date="2022-01" db="EMBL/GenBank/DDBJ databases">
        <authorList>
            <person name="Yamashiro T."/>
            <person name="Shiraishi A."/>
            <person name="Satake H."/>
            <person name="Nakayama K."/>
        </authorList>
    </citation>
    <scope>NUCLEOTIDE SEQUENCE</scope>
</reference>
<dbReference type="InterPro" id="IPR043128">
    <property type="entry name" value="Rev_trsase/Diguanyl_cyclase"/>
</dbReference>
<dbReference type="InterPro" id="IPR036397">
    <property type="entry name" value="RNaseH_sf"/>
</dbReference>
<protein>
    <recommendedName>
        <fullName evidence="1">RNA-directed DNA polymerase</fullName>
        <ecNumber evidence="1">2.7.7.49</ecNumber>
    </recommendedName>
</protein>
<dbReference type="Pfam" id="PF00078">
    <property type="entry name" value="RVT_1"/>
    <property type="match status" value="2"/>
</dbReference>
<keyword evidence="10" id="KW-1185">Reference proteome</keyword>
<dbReference type="CDD" id="cd00303">
    <property type="entry name" value="retropepsin_like"/>
    <property type="match status" value="1"/>
</dbReference>
<keyword evidence="6" id="KW-0378">Hydrolase</keyword>
<evidence type="ECO:0000313" key="9">
    <source>
        <dbReference type="EMBL" id="GJT25984.1"/>
    </source>
</evidence>
<evidence type="ECO:0000259" key="8">
    <source>
        <dbReference type="PROSITE" id="PS50994"/>
    </source>
</evidence>
<dbReference type="PANTHER" id="PTHR37984">
    <property type="entry name" value="PROTEIN CBG26694"/>
    <property type="match status" value="1"/>
</dbReference>
<dbReference type="PROSITE" id="PS50994">
    <property type="entry name" value="INTEGRASE"/>
    <property type="match status" value="1"/>
</dbReference>
<dbReference type="InterPro" id="IPR012337">
    <property type="entry name" value="RNaseH-like_sf"/>
</dbReference>
<dbReference type="EC" id="2.7.7.49" evidence="1"/>
<evidence type="ECO:0000256" key="3">
    <source>
        <dbReference type="ARBA" id="ARBA00022695"/>
    </source>
</evidence>
<dbReference type="Pfam" id="PF17921">
    <property type="entry name" value="Integrase_H2C2"/>
    <property type="match status" value="1"/>
</dbReference>
<dbReference type="InterPro" id="IPR041588">
    <property type="entry name" value="Integrase_H2C2"/>
</dbReference>
<keyword evidence="3" id="KW-0548">Nucleotidyltransferase</keyword>
<dbReference type="Gene3D" id="3.30.70.270">
    <property type="match status" value="2"/>
</dbReference>
<dbReference type="InterPro" id="IPR001584">
    <property type="entry name" value="Integrase_cat-core"/>
</dbReference>
<comment type="caution">
    <text evidence="9">The sequence shown here is derived from an EMBL/GenBank/DDBJ whole genome shotgun (WGS) entry which is preliminary data.</text>
</comment>
<dbReference type="InterPro" id="IPR050951">
    <property type="entry name" value="Retrovirus_Pol_polyprotein"/>
</dbReference>
<dbReference type="EMBL" id="BQNB010014256">
    <property type="protein sequence ID" value="GJT25984.1"/>
    <property type="molecule type" value="Genomic_DNA"/>
</dbReference>
<dbReference type="Proteomes" id="UP001151760">
    <property type="component" value="Unassembled WGS sequence"/>
</dbReference>
<dbReference type="SUPFAM" id="SSF50630">
    <property type="entry name" value="Acid proteases"/>
    <property type="match status" value="1"/>
</dbReference>
<dbReference type="InterPro" id="IPR041373">
    <property type="entry name" value="RT_RNaseH"/>
</dbReference>
<evidence type="ECO:0000256" key="7">
    <source>
        <dbReference type="ARBA" id="ARBA00022918"/>
    </source>
</evidence>
<dbReference type="Gene3D" id="1.10.340.70">
    <property type="match status" value="1"/>
</dbReference>
<keyword evidence="7 9" id="KW-0695">RNA-directed DNA polymerase</keyword>
<name>A0ABQ5CH61_9ASTR</name>
<dbReference type="InterPro" id="IPR043502">
    <property type="entry name" value="DNA/RNA_pol_sf"/>
</dbReference>
<dbReference type="Gene3D" id="3.10.20.370">
    <property type="match status" value="1"/>
</dbReference>
<dbReference type="CDD" id="cd09274">
    <property type="entry name" value="RNase_HI_RT_Ty3"/>
    <property type="match status" value="1"/>
</dbReference>
<dbReference type="Pfam" id="PF08284">
    <property type="entry name" value="RVP_2"/>
    <property type="match status" value="1"/>
</dbReference>
<dbReference type="Pfam" id="PF17917">
    <property type="entry name" value="RT_RNaseH"/>
    <property type="match status" value="1"/>
</dbReference>
<evidence type="ECO:0000256" key="6">
    <source>
        <dbReference type="ARBA" id="ARBA00022801"/>
    </source>
</evidence>
<dbReference type="PANTHER" id="PTHR37984:SF5">
    <property type="entry name" value="PROTEIN NYNRIN-LIKE"/>
    <property type="match status" value="1"/>
</dbReference>
<dbReference type="InterPro" id="IPR000477">
    <property type="entry name" value="RT_dom"/>
</dbReference>
<evidence type="ECO:0000256" key="5">
    <source>
        <dbReference type="ARBA" id="ARBA00022759"/>
    </source>
</evidence>
<reference evidence="9" key="1">
    <citation type="journal article" date="2022" name="Int. J. Mol. Sci.">
        <title>Draft Genome of Tanacetum Coccineum: Genomic Comparison of Closely Related Tanacetum-Family Plants.</title>
        <authorList>
            <person name="Yamashiro T."/>
            <person name="Shiraishi A."/>
            <person name="Nakayama K."/>
            <person name="Satake H."/>
        </authorList>
    </citation>
    <scope>NUCLEOTIDE SEQUENCE</scope>
</reference>
<dbReference type="Gene3D" id="3.30.420.10">
    <property type="entry name" value="Ribonuclease H-like superfamily/Ribonuclease H"/>
    <property type="match status" value="1"/>
</dbReference>
<keyword evidence="2" id="KW-0808">Transferase</keyword>
<feature type="domain" description="Integrase catalytic" evidence="8">
    <location>
        <begin position="430"/>
        <end position="513"/>
    </location>
</feature>
<proteinExistence type="predicted"/>
<evidence type="ECO:0000313" key="10">
    <source>
        <dbReference type="Proteomes" id="UP001151760"/>
    </source>
</evidence>
<accession>A0ABQ5CH61</accession>
<dbReference type="SUPFAM" id="SSF56672">
    <property type="entry name" value="DNA/RNA polymerases"/>
    <property type="match status" value="2"/>
</dbReference>
<evidence type="ECO:0000256" key="1">
    <source>
        <dbReference type="ARBA" id="ARBA00012493"/>
    </source>
</evidence>
<organism evidence="9 10">
    <name type="scientific">Tanacetum coccineum</name>
    <dbReference type="NCBI Taxonomy" id="301880"/>
    <lineage>
        <taxon>Eukaryota</taxon>
        <taxon>Viridiplantae</taxon>
        <taxon>Streptophyta</taxon>
        <taxon>Embryophyta</taxon>
        <taxon>Tracheophyta</taxon>
        <taxon>Spermatophyta</taxon>
        <taxon>Magnoliopsida</taxon>
        <taxon>eudicotyledons</taxon>
        <taxon>Gunneridae</taxon>
        <taxon>Pentapetalae</taxon>
        <taxon>asterids</taxon>
        <taxon>campanulids</taxon>
        <taxon>Asterales</taxon>
        <taxon>Asteraceae</taxon>
        <taxon>Asteroideae</taxon>
        <taxon>Anthemideae</taxon>
        <taxon>Anthemidinae</taxon>
        <taxon>Tanacetum</taxon>
    </lineage>
</organism>
<sequence length="991" mass="113436">MQEVVKKEIVKLLDIGIIYPIADSPWVSPIHCVPKKGGITVVTNENDELVPTRTFTGWRVCIDYRKLNEATAKDHFLLPFMDQMLERLAGNKYFCFLDGFSGYFQISIDLMDQEKTTFTCPFGTYAYRRMPFGLCNAPTTFQRCMLVIFHDMIEESVEVFMDDFSVFEDSFDKCLNNLNKMLYPNWNIPFELMCDASDFAVGAVLGQKVGKNFHPIYFASKTLNPTQQKYTVTEKELMAVVFAFDKFRSYLILSKTIVHTDHSALRHLFKKQDAKPRLIRWILLLQEFEIEIKDRKSTENVAADHLSRLENNETSDDSEVDDNFPGETLMEINTKDEPWFADFANYLVGNIIPKGMTYQQKNKFFSDLKHYFWEEPYLFKVCSDGGHYGPNITAKKVLDSGFYWPTIIKEAHTLVRLCEACQKTKNISKRDEMPLNNIQVCEIFDIWGIDFMGPFPKSYKFEYILVAVDYVSKWAEAQALPTNDARVVITFLKKLFCHFGMPKALISDRGSNLRIRGHRRDNNSSHLPLLTPLQTCVRAEDITSTKKKTIPFLALQLLEVMSRPPPLPTLNVNPINARNATARTYYECGSTDHFKAVCPRGARQDPNIVTGTLTLNNHYATTLFDSGADYSFVSTTFIPLLGIEPSDLGFSYEIEIASGQLVEIDKVIKGCKLEIEGHVFDINLIPFRSGSFDVIIGMDWLSNHKDEIICHENVVRIPLPNGKVLRVIGERPEEKMRHLRSAKTKEQKQEEIVVVRDYPEVFPDDLSGLPPNRKIEFRIELVPGAIPVAKYPIYVTAEKEDCTGNSNNSRTKVSFDQVRRLGEHRIDDLFDQLQGSQYFSKIDLRSGYHQLRVHEDDIPKTAFRTRYGHFKFTVMPFCLTYAPANAPVLALPDWSERLCGILRWSGLGLGGVLSKEKELNMRQCRWIELFSDYDCEIRYHPGKANVVADALSRKERVKPKRVRAMNITFQSSIKGKILAAQEEASAESAGL</sequence>
<dbReference type="Gene3D" id="2.40.70.10">
    <property type="entry name" value="Acid Proteases"/>
    <property type="match status" value="1"/>
</dbReference>
<dbReference type="GO" id="GO:0003964">
    <property type="term" value="F:RNA-directed DNA polymerase activity"/>
    <property type="evidence" value="ECO:0007669"/>
    <property type="project" value="UniProtKB-KW"/>
</dbReference>
<keyword evidence="4" id="KW-0540">Nuclease</keyword>
<evidence type="ECO:0000256" key="2">
    <source>
        <dbReference type="ARBA" id="ARBA00022679"/>
    </source>
</evidence>
<evidence type="ECO:0000256" key="4">
    <source>
        <dbReference type="ARBA" id="ARBA00022722"/>
    </source>
</evidence>
<dbReference type="Pfam" id="PF00665">
    <property type="entry name" value="rve"/>
    <property type="match status" value="1"/>
</dbReference>
<gene>
    <name evidence="9" type="ORF">Tco_0895921</name>
</gene>
<keyword evidence="5" id="KW-0255">Endonuclease</keyword>
<dbReference type="SUPFAM" id="SSF53098">
    <property type="entry name" value="Ribonuclease H-like"/>
    <property type="match status" value="1"/>
</dbReference>
<dbReference type="Gene3D" id="3.10.10.10">
    <property type="entry name" value="HIV Type 1 Reverse Transcriptase, subunit A, domain 1"/>
    <property type="match status" value="2"/>
</dbReference>
<dbReference type="CDD" id="cd01647">
    <property type="entry name" value="RT_LTR"/>
    <property type="match status" value="2"/>
</dbReference>
<dbReference type="InterPro" id="IPR021109">
    <property type="entry name" value="Peptidase_aspartic_dom_sf"/>
</dbReference>